<keyword evidence="4" id="KW-1185">Reference proteome</keyword>
<protein>
    <submittedName>
        <fullName evidence="3">Mob protein</fullName>
    </submittedName>
</protein>
<evidence type="ECO:0000313" key="4">
    <source>
        <dbReference type="Proteomes" id="UP001239680"/>
    </source>
</evidence>
<name>A0ABU0VU20_9RHOB</name>
<feature type="coiled-coil region" evidence="1">
    <location>
        <begin position="311"/>
        <end position="345"/>
    </location>
</feature>
<dbReference type="EMBL" id="JAVDBT010000002">
    <property type="protein sequence ID" value="MDQ2065221.1"/>
    <property type="molecule type" value="Genomic_DNA"/>
</dbReference>
<feature type="region of interest" description="Disordered" evidence="2">
    <location>
        <begin position="187"/>
        <end position="224"/>
    </location>
</feature>
<reference evidence="3 4" key="1">
    <citation type="submission" date="2023-08" db="EMBL/GenBank/DDBJ databases">
        <title>Characterization of two Paracoccaceae strains isolated from Phycosphere and proposal of Xinfangfangia lacusdiani sp. nov.</title>
        <authorList>
            <person name="Deng Y."/>
            <person name="Zhang Y.Q."/>
        </authorList>
    </citation>
    <scope>NUCLEOTIDE SEQUENCE [LARGE SCALE GENOMIC DNA]</scope>
    <source>
        <strain evidence="3 4">CPCC 101601</strain>
    </source>
</reference>
<dbReference type="Gene3D" id="3.30.930.30">
    <property type="match status" value="1"/>
</dbReference>
<dbReference type="Proteomes" id="UP001239680">
    <property type="component" value="Unassembled WGS sequence"/>
</dbReference>
<gene>
    <name evidence="3" type="ORF">Q9295_02450</name>
</gene>
<keyword evidence="1" id="KW-0175">Coiled coil</keyword>
<comment type="caution">
    <text evidence="3">The sequence shown here is derived from an EMBL/GenBank/DDBJ whole genome shotgun (WGS) entry which is preliminary data.</text>
</comment>
<evidence type="ECO:0000313" key="3">
    <source>
        <dbReference type="EMBL" id="MDQ2065221.1"/>
    </source>
</evidence>
<evidence type="ECO:0000256" key="1">
    <source>
        <dbReference type="SAM" id="Coils"/>
    </source>
</evidence>
<organism evidence="3 4">
    <name type="scientific">Pseudogemmobacter lacusdianii</name>
    <dbReference type="NCBI Taxonomy" id="3069608"/>
    <lineage>
        <taxon>Bacteria</taxon>
        <taxon>Pseudomonadati</taxon>
        <taxon>Pseudomonadota</taxon>
        <taxon>Alphaproteobacteria</taxon>
        <taxon>Rhodobacterales</taxon>
        <taxon>Paracoccaceae</taxon>
        <taxon>Pseudogemmobacter</taxon>
    </lineage>
</organism>
<proteinExistence type="predicted"/>
<accession>A0ABU0VU20</accession>
<sequence length="470" mass="52336">MAYQFFHIETYSQAPKKVRGAADHFNTAEQVEEEARRTPAYSEHVASPRPYLQLPFCTPINEFIEKRRAKVATLVESVKAKGGGTYTRGLRSDAATLYTEVHSHPIASAVYLADTAAYGDEVSIWTMRVMQDFSARMPEGVVHTAVMHSDEGHLHIHILAYNDADPKMDANKLHVGKRAAAEYRQTHQTDVIESLEKPELDPLPLKPKKPKPSKNRTTQAKNDARHAEAVAAWEEARAKVQAENDARMEDWKKRNQAHLKAGRLERGGAADQKVYKAAMQRAQDAYHEAVGLPCGLLRHGPRQERLSTKTYAARKREAKHAAQVVQRLENEAEKLMEEDEALSATRQGIIEAASEREAELDAREFALDAKEAALGRRAAELDARESDLTNAIGAMSEIMDAVEQSAIKGDGQITLGSNLPYLSRFRRMLAGQEEKTEGVRLLGRFFKMIQKLTVGRGASAAAKPEPPTYH</sequence>
<dbReference type="RefSeq" id="WP_306678913.1">
    <property type="nucleotide sequence ID" value="NZ_JAVDBT010000002.1"/>
</dbReference>
<evidence type="ECO:0000256" key="2">
    <source>
        <dbReference type="SAM" id="MobiDB-lite"/>
    </source>
</evidence>